<dbReference type="GO" id="GO:0016747">
    <property type="term" value="F:acyltransferase activity, transferring groups other than amino-acyl groups"/>
    <property type="evidence" value="ECO:0007669"/>
    <property type="project" value="InterPro"/>
</dbReference>
<dbReference type="PANTHER" id="PTHR23028:SF131">
    <property type="entry name" value="BLR2367 PROTEIN"/>
    <property type="match status" value="1"/>
</dbReference>
<proteinExistence type="predicted"/>
<evidence type="ECO:0000313" key="3">
    <source>
        <dbReference type="EMBL" id="AYL97304.1"/>
    </source>
</evidence>
<organism evidence="3 4">
    <name type="scientific">Mucilaginibacter celer</name>
    <dbReference type="NCBI Taxonomy" id="2305508"/>
    <lineage>
        <taxon>Bacteria</taxon>
        <taxon>Pseudomonadati</taxon>
        <taxon>Bacteroidota</taxon>
        <taxon>Sphingobacteriia</taxon>
        <taxon>Sphingobacteriales</taxon>
        <taxon>Sphingobacteriaceae</taxon>
        <taxon>Mucilaginibacter</taxon>
    </lineage>
</organism>
<dbReference type="InterPro" id="IPR002656">
    <property type="entry name" value="Acyl_transf_3_dom"/>
</dbReference>
<keyword evidence="3" id="KW-0808">Transferase</keyword>
<keyword evidence="1" id="KW-1133">Transmembrane helix</keyword>
<feature type="transmembrane region" description="Helical" evidence="1">
    <location>
        <begin position="157"/>
        <end position="175"/>
    </location>
</feature>
<feature type="transmembrane region" description="Helical" evidence="1">
    <location>
        <begin position="29"/>
        <end position="46"/>
    </location>
</feature>
<dbReference type="InterPro" id="IPR050879">
    <property type="entry name" value="Acyltransferase_3"/>
</dbReference>
<dbReference type="KEGG" id="muh:HYN43_019195"/>
<keyword evidence="1" id="KW-0472">Membrane</keyword>
<feature type="transmembrane region" description="Helical" evidence="1">
    <location>
        <begin position="289"/>
        <end position="311"/>
    </location>
</feature>
<gene>
    <name evidence="3" type="ORF">HYN43_019195</name>
</gene>
<dbReference type="Pfam" id="PF01757">
    <property type="entry name" value="Acyl_transf_3"/>
    <property type="match status" value="1"/>
</dbReference>
<name>A0A494VQY7_9SPHI</name>
<feature type="transmembrane region" description="Helical" evidence="1">
    <location>
        <begin position="260"/>
        <end position="277"/>
    </location>
</feature>
<feature type="domain" description="Acyltransferase 3" evidence="2">
    <location>
        <begin position="25"/>
        <end position="343"/>
    </location>
</feature>
<protein>
    <submittedName>
        <fullName evidence="3">Acyltransferase</fullName>
    </submittedName>
</protein>
<feature type="transmembrane region" description="Helical" evidence="1">
    <location>
        <begin position="98"/>
        <end position="116"/>
    </location>
</feature>
<feature type="transmembrane region" description="Helical" evidence="1">
    <location>
        <begin position="235"/>
        <end position="254"/>
    </location>
</feature>
<dbReference type="GO" id="GO:0016020">
    <property type="term" value="C:membrane"/>
    <property type="evidence" value="ECO:0007669"/>
    <property type="project" value="TreeGrafter"/>
</dbReference>
<sequence length="374" mass="41610">MPGAVLLLMAAQVHQQAGSNPLQFNSIQVFRFVAALMVIVCHSSFYTNERLAKGSYIYGQGANGVELFFVISGFVMIISSQGFVSVKGGWKTFAVKRIIRIVPIYWLITTFKLLLLLKTSGVVLHSQLDFWLALKSYLFIPALNMDGEYRPLYGVGWTLNMEMFFYLLFGIALAFKLKPVRFLASLFIPLAILSQFKKPGWPDVAFYADPIVLDFIYGMIAAKLILKGYKIPSQIAIVFIVIGLLYLFVPVAVIFPGYQVNQITFGLAAFLIVYGGASVDGTAIQFSRWAVYLGAASYSLYLIHPSVAPLIPTILNKLGYKQPLMSVVLSVIMAVFVGVLFYRFFEMPLTNFFKRLMKKSAAADAIEIAVDPAK</sequence>
<keyword evidence="4" id="KW-1185">Reference proteome</keyword>
<evidence type="ECO:0000313" key="4">
    <source>
        <dbReference type="Proteomes" id="UP000270046"/>
    </source>
</evidence>
<dbReference type="Proteomes" id="UP000270046">
    <property type="component" value="Chromosome"/>
</dbReference>
<keyword evidence="1" id="KW-0812">Transmembrane</keyword>
<keyword evidence="3" id="KW-0012">Acyltransferase</keyword>
<feature type="transmembrane region" description="Helical" evidence="1">
    <location>
        <begin position="67"/>
        <end position="86"/>
    </location>
</feature>
<dbReference type="GO" id="GO:0000271">
    <property type="term" value="P:polysaccharide biosynthetic process"/>
    <property type="evidence" value="ECO:0007669"/>
    <property type="project" value="TreeGrafter"/>
</dbReference>
<dbReference type="AlphaFoldDB" id="A0A494VQY7"/>
<feature type="transmembrane region" description="Helical" evidence="1">
    <location>
        <begin position="204"/>
        <end position="226"/>
    </location>
</feature>
<reference evidence="3 4" key="1">
    <citation type="submission" date="2018-10" db="EMBL/GenBank/DDBJ databases">
        <title>Genome sequencing of Mucilaginibacter sp. HYN0043.</title>
        <authorList>
            <person name="Kim M."/>
            <person name="Yi H."/>
        </authorList>
    </citation>
    <scope>NUCLEOTIDE SEQUENCE [LARGE SCALE GENOMIC DNA]</scope>
    <source>
        <strain evidence="3 4">HYN0043</strain>
    </source>
</reference>
<feature type="transmembrane region" description="Helical" evidence="1">
    <location>
        <begin position="323"/>
        <end position="345"/>
    </location>
</feature>
<accession>A0A494VQY7</accession>
<evidence type="ECO:0000259" key="2">
    <source>
        <dbReference type="Pfam" id="PF01757"/>
    </source>
</evidence>
<dbReference type="OrthoDB" id="290051at2"/>
<dbReference type="PANTHER" id="PTHR23028">
    <property type="entry name" value="ACETYLTRANSFERASE"/>
    <property type="match status" value="1"/>
</dbReference>
<evidence type="ECO:0000256" key="1">
    <source>
        <dbReference type="SAM" id="Phobius"/>
    </source>
</evidence>
<dbReference type="EMBL" id="CP032869">
    <property type="protein sequence ID" value="AYL97304.1"/>
    <property type="molecule type" value="Genomic_DNA"/>
</dbReference>